<dbReference type="Proteomes" id="UP000824017">
    <property type="component" value="Unassembled WGS sequence"/>
</dbReference>
<organism evidence="18 19">
    <name type="scientific">Candidatus Mediterraneibacter stercorigallinarum</name>
    <dbReference type="NCBI Taxonomy" id="2838686"/>
    <lineage>
        <taxon>Bacteria</taxon>
        <taxon>Bacillati</taxon>
        <taxon>Bacillota</taxon>
        <taxon>Clostridia</taxon>
        <taxon>Lachnospirales</taxon>
        <taxon>Lachnospiraceae</taxon>
        <taxon>Mediterraneibacter</taxon>
    </lineage>
</organism>
<evidence type="ECO:0000256" key="2">
    <source>
        <dbReference type="ARBA" id="ARBA00006683"/>
    </source>
</evidence>
<dbReference type="InterPro" id="IPR003856">
    <property type="entry name" value="LPS_length_determ_N"/>
</dbReference>
<sequence>MSENREITEKITTEEIEKIDILNLLAAFWNGVKKLWVLLALIVIICTLRSYFSTSFSYTPQYVASATVSVTTPGGGYTNTKSAQEMAAIFPYVLTSGVLQDVVVSDLGLDYLPGSINVKAEEDVNMITISVSSNDPQMAYNVLHSVIENYPQVAEYIFGQTSLQILDETGIPSDTQRETVIRGSYKRGAVQGIIISGVILCLYVFLKRTVHSKDQIKKRINIKDLGSLPYVRQKKRKKEENNNINLLNERIPPFYEEAFRRLRIRVMRELEQRNGSVIMVTSSVPGEGKTTVAVNLAVALAKQGKSVILVDCDPRNPSVKAAMQNEENHEGIGAVLRGEISIESALSKVQEENMDLRILYGGEPDNEDAALLGSRKMGEIVKTLRRHADYVILDTAPAELLVDASLLVKHADSVLYVIRCDYTKMGRIKRGVEVLSMRNAKILGYVFNGDTNHKESRYGYGYGYGKYSSYGRYGHYGSYGRYGSYSRRGRLKDTGKTEDEYGRVLKE</sequence>
<feature type="domain" description="AAA" evidence="17">
    <location>
        <begin position="277"/>
        <end position="425"/>
    </location>
</feature>
<reference evidence="18" key="2">
    <citation type="submission" date="2021-04" db="EMBL/GenBank/DDBJ databases">
        <authorList>
            <person name="Gilroy R."/>
        </authorList>
    </citation>
    <scope>NUCLEOTIDE SEQUENCE</scope>
    <source>
        <strain evidence="18">ChiGjej1B1-13045</strain>
    </source>
</reference>
<evidence type="ECO:0000256" key="1">
    <source>
        <dbReference type="ARBA" id="ARBA00004429"/>
    </source>
</evidence>
<evidence type="ECO:0000256" key="15">
    <source>
        <dbReference type="SAM" id="Phobius"/>
    </source>
</evidence>
<keyword evidence="7 15" id="KW-0812">Transmembrane</keyword>
<dbReference type="SUPFAM" id="SSF52540">
    <property type="entry name" value="P-loop containing nucleoside triphosphate hydrolases"/>
    <property type="match status" value="1"/>
</dbReference>
<dbReference type="EMBL" id="DXCD01000135">
    <property type="protein sequence ID" value="HIZ13332.1"/>
    <property type="molecule type" value="Genomic_DNA"/>
</dbReference>
<evidence type="ECO:0000256" key="5">
    <source>
        <dbReference type="ARBA" id="ARBA00022519"/>
    </source>
</evidence>
<dbReference type="Gene3D" id="3.40.50.300">
    <property type="entry name" value="P-loop containing nucleotide triphosphate hydrolases"/>
    <property type="match status" value="1"/>
</dbReference>
<dbReference type="PANTHER" id="PTHR32309:SF31">
    <property type="entry name" value="CAPSULAR EXOPOLYSACCHARIDE FAMILY"/>
    <property type="match status" value="1"/>
</dbReference>
<dbReference type="NCBIfam" id="TIGR01007">
    <property type="entry name" value="eps_fam"/>
    <property type="match status" value="1"/>
</dbReference>
<dbReference type="CDD" id="cd05387">
    <property type="entry name" value="BY-kinase"/>
    <property type="match status" value="1"/>
</dbReference>
<comment type="catalytic activity">
    <reaction evidence="14">
        <text>L-tyrosyl-[protein] + ATP = O-phospho-L-tyrosyl-[protein] + ADP + H(+)</text>
        <dbReference type="Rhea" id="RHEA:10596"/>
        <dbReference type="Rhea" id="RHEA-COMP:10136"/>
        <dbReference type="Rhea" id="RHEA-COMP:20101"/>
        <dbReference type="ChEBI" id="CHEBI:15378"/>
        <dbReference type="ChEBI" id="CHEBI:30616"/>
        <dbReference type="ChEBI" id="CHEBI:46858"/>
        <dbReference type="ChEBI" id="CHEBI:61978"/>
        <dbReference type="ChEBI" id="CHEBI:456216"/>
    </reaction>
</comment>
<accession>A0A9D2DAJ7</accession>
<keyword evidence="12 15" id="KW-0472">Membrane</keyword>
<evidence type="ECO:0000256" key="9">
    <source>
        <dbReference type="ARBA" id="ARBA00022777"/>
    </source>
</evidence>
<name>A0A9D2DAJ7_9FIRM</name>
<keyword evidence="9" id="KW-0418">Kinase</keyword>
<keyword evidence="6 18" id="KW-0808">Transferase</keyword>
<keyword evidence="8" id="KW-0547">Nucleotide-binding</keyword>
<comment type="similarity">
    <text evidence="3">Belongs to the etk/wzc family.</text>
</comment>
<keyword evidence="13" id="KW-0829">Tyrosine-protein kinase</keyword>
<dbReference type="GO" id="GO:0005886">
    <property type="term" value="C:plasma membrane"/>
    <property type="evidence" value="ECO:0007669"/>
    <property type="project" value="UniProtKB-SubCell"/>
</dbReference>
<feature type="transmembrane region" description="Helical" evidence="15">
    <location>
        <begin position="35"/>
        <end position="52"/>
    </location>
</feature>
<dbReference type="AlphaFoldDB" id="A0A9D2DAJ7"/>
<comment type="subcellular location">
    <subcellularLocation>
        <location evidence="1">Cell inner membrane</location>
        <topology evidence="1">Multi-pass membrane protein</topology>
    </subcellularLocation>
</comment>
<dbReference type="InterPro" id="IPR027417">
    <property type="entry name" value="P-loop_NTPase"/>
</dbReference>
<comment type="similarity">
    <text evidence="2">Belongs to the CpsC/CapA family.</text>
</comment>
<evidence type="ECO:0000256" key="6">
    <source>
        <dbReference type="ARBA" id="ARBA00022679"/>
    </source>
</evidence>
<evidence type="ECO:0000259" key="16">
    <source>
        <dbReference type="Pfam" id="PF02706"/>
    </source>
</evidence>
<evidence type="ECO:0000256" key="10">
    <source>
        <dbReference type="ARBA" id="ARBA00022840"/>
    </source>
</evidence>
<evidence type="ECO:0000256" key="13">
    <source>
        <dbReference type="ARBA" id="ARBA00023137"/>
    </source>
</evidence>
<dbReference type="InterPro" id="IPR050445">
    <property type="entry name" value="Bact_polysacc_biosynth/exp"/>
</dbReference>
<dbReference type="Pfam" id="PF02706">
    <property type="entry name" value="Wzz"/>
    <property type="match status" value="1"/>
</dbReference>
<reference evidence="18" key="1">
    <citation type="journal article" date="2021" name="PeerJ">
        <title>Extensive microbial diversity within the chicken gut microbiome revealed by metagenomics and culture.</title>
        <authorList>
            <person name="Gilroy R."/>
            <person name="Ravi A."/>
            <person name="Getino M."/>
            <person name="Pursley I."/>
            <person name="Horton D.L."/>
            <person name="Alikhan N.F."/>
            <person name="Baker D."/>
            <person name="Gharbi K."/>
            <person name="Hall N."/>
            <person name="Watson M."/>
            <person name="Adriaenssens E.M."/>
            <person name="Foster-Nyarko E."/>
            <person name="Jarju S."/>
            <person name="Secka A."/>
            <person name="Antonio M."/>
            <person name="Oren A."/>
            <person name="Chaudhuri R.R."/>
            <person name="La Ragione R."/>
            <person name="Hildebrand F."/>
            <person name="Pallen M.J."/>
        </authorList>
    </citation>
    <scope>NUCLEOTIDE SEQUENCE</scope>
    <source>
        <strain evidence="18">ChiGjej1B1-13045</strain>
    </source>
</reference>
<protein>
    <submittedName>
        <fullName evidence="18">Polysaccharide biosynthesis tyrosine autokinase</fullName>
        <ecNumber evidence="18">2.7.10.2</ecNumber>
    </submittedName>
</protein>
<evidence type="ECO:0000256" key="3">
    <source>
        <dbReference type="ARBA" id="ARBA00008883"/>
    </source>
</evidence>
<feature type="domain" description="Polysaccharide chain length determinant N-terminal" evidence="16">
    <location>
        <begin position="17"/>
        <end position="87"/>
    </location>
</feature>
<evidence type="ECO:0000259" key="17">
    <source>
        <dbReference type="Pfam" id="PF13614"/>
    </source>
</evidence>
<evidence type="ECO:0000313" key="19">
    <source>
        <dbReference type="Proteomes" id="UP000824017"/>
    </source>
</evidence>
<evidence type="ECO:0000256" key="12">
    <source>
        <dbReference type="ARBA" id="ARBA00023136"/>
    </source>
</evidence>
<dbReference type="GO" id="GO:0004715">
    <property type="term" value="F:non-membrane spanning protein tyrosine kinase activity"/>
    <property type="evidence" value="ECO:0007669"/>
    <property type="project" value="UniProtKB-EC"/>
</dbReference>
<dbReference type="GO" id="GO:0005524">
    <property type="term" value="F:ATP binding"/>
    <property type="evidence" value="ECO:0007669"/>
    <property type="project" value="UniProtKB-KW"/>
</dbReference>
<evidence type="ECO:0000256" key="8">
    <source>
        <dbReference type="ARBA" id="ARBA00022741"/>
    </source>
</evidence>
<keyword evidence="4" id="KW-1003">Cell membrane</keyword>
<evidence type="ECO:0000313" key="18">
    <source>
        <dbReference type="EMBL" id="HIZ13332.1"/>
    </source>
</evidence>
<keyword evidence="5" id="KW-0997">Cell inner membrane</keyword>
<proteinExistence type="inferred from homology"/>
<evidence type="ECO:0000256" key="4">
    <source>
        <dbReference type="ARBA" id="ARBA00022475"/>
    </source>
</evidence>
<keyword evidence="10" id="KW-0067">ATP-binding</keyword>
<dbReference type="EC" id="2.7.10.2" evidence="18"/>
<gene>
    <name evidence="18" type="ORF">H9817_05345</name>
</gene>
<dbReference type="PANTHER" id="PTHR32309">
    <property type="entry name" value="TYROSINE-PROTEIN KINASE"/>
    <property type="match status" value="1"/>
</dbReference>
<dbReference type="InterPro" id="IPR025669">
    <property type="entry name" value="AAA_dom"/>
</dbReference>
<dbReference type="InterPro" id="IPR005702">
    <property type="entry name" value="Wzc-like_C"/>
</dbReference>
<evidence type="ECO:0000256" key="14">
    <source>
        <dbReference type="ARBA" id="ARBA00053015"/>
    </source>
</evidence>
<keyword evidence="11 15" id="KW-1133">Transmembrane helix</keyword>
<evidence type="ECO:0000256" key="7">
    <source>
        <dbReference type="ARBA" id="ARBA00022692"/>
    </source>
</evidence>
<evidence type="ECO:0000256" key="11">
    <source>
        <dbReference type="ARBA" id="ARBA00022989"/>
    </source>
</evidence>
<dbReference type="Pfam" id="PF13614">
    <property type="entry name" value="AAA_31"/>
    <property type="match status" value="1"/>
</dbReference>
<comment type="caution">
    <text evidence="18">The sequence shown here is derived from an EMBL/GenBank/DDBJ whole genome shotgun (WGS) entry which is preliminary data.</text>
</comment>